<dbReference type="InterPro" id="IPR025207">
    <property type="entry name" value="Sim4_Fta4"/>
</dbReference>
<gene>
    <name evidence="2" type="ORF">B0T24DRAFT_720040</name>
</gene>
<organism evidence="2 3">
    <name type="scientific">Lasiosphaeria ovina</name>
    <dbReference type="NCBI Taxonomy" id="92902"/>
    <lineage>
        <taxon>Eukaryota</taxon>
        <taxon>Fungi</taxon>
        <taxon>Dikarya</taxon>
        <taxon>Ascomycota</taxon>
        <taxon>Pezizomycotina</taxon>
        <taxon>Sordariomycetes</taxon>
        <taxon>Sordariomycetidae</taxon>
        <taxon>Sordariales</taxon>
        <taxon>Lasiosphaeriaceae</taxon>
        <taxon>Lasiosphaeria</taxon>
    </lineage>
</organism>
<reference evidence="2" key="2">
    <citation type="submission" date="2023-06" db="EMBL/GenBank/DDBJ databases">
        <authorList>
            <consortium name="Lawrence Berkeley National Laboratory"/>
            <person name="Haridas S."/>
            <person name="Hensen N."/>
            <person name="Bonometti L."/>
            <person name="Westerberg I."/>
            <person name="Brannstrom I.O."/>
            <person name="Guillou S."/>
            <person name="Cros-Aarteil S."/>
            <person name="Calhoun S."/>
            <person name="Kuo A."/>
            <person name="Mondo S."/>
            <person name="Pangilinan J."/>
            <person name="Riley R."/>
            <person name="Labutti K."/>
            <person name="Andreopoulos B."/>
            <person name="Lipzen A."/>
            <person name="Chen C."/>
            <person name="Yanf M."/>
            <person name="Daum C."/>
            <person name="Ng V."/>
            <person name="Clum A."/>
            <person name="Steindorff A."/>
            <person name="Ohm R."/>
            <person name="Martin F."/>
            <person name="Silar P."/>
            <person name="Natvig D."/>
            <person name="Lalanne C."/>
            <person name="Gautier V."/>
            <person name="Ament-Velasquez S.L."/>
            <person name="Kruys A."/>
            <person name="Hutchinson M.I."/>
            <person name="Powell A.J."/>
            <person name="Barry K."/>
            <person name="Miller A.N."/>
            <person name="Grigoriev I.V."/>
            <person name="Debuchy R."/>
            <person name="Gladieux P."/>
            <person name="Thoren M.H."/>
            <person name="Johannesson H."/>
        </authorList>
    </citation>
    <scope>NUCLEOTIDE SEQUENCE</scope>
    <source>
        <strain evidence="2">CBS 958.72</strain>
    </source>
</reference>
<keyword evidence="3" id="KW-1185">Reference proteome</keyword>
<feature type="region of interest" description="Disordered" evidence="1">
    <location>
        <begin position="253"/>
        <end position="276"/>
    </location>
</feature>
<dbReference type="EMBL" id="JAULSN010000004">
    <property type="protein sequence ID" value="KAK3373337.1"/>
    <property type="molecule type" value="Genomic_DNA"/>
</dbReference>
<proteinExistence type="predicted"/>
<dbReference type="Pfam" id="PF13093">
    <property type="entry name" value="FTA4"/>
    <property type="match status" value="1"/>
</dbReference>
<evidence type="ECO:0000256" key="1">
    <source>
        <dbReference type="SAM" id="MobiDB-lite"/>
    </source>
</evidence>
<name>A0AAE0KC14_9PEZI</name>
<feature type="region of interest" description="Disordered" evidence="1">
    <location>
        <begin position="19"/>
        <end position="58"/>
    </location>
</feature>
<dbReference type="AlphaFoldDB" id="A0AAE0KC14"/>
<dbReference type="GO" id="GO:0031511">
    <property type="term" value="C:Mis6-Sim4 complex"/>
    <property type="evidence" value="ECO:0007669"/>
    <property type="project" value="InterPro"/>
</dbReference>
<evidence type="ECO:0000313" key="3">
    <source>
        <dbReference type="Proteomes" id="UP001287356"/>
    </source>
</evidence>
<sequence>MAPPPTVVALKQRFLGTQTRALSQPLAPSRAWRTSSAQAGPDTDENETGGGSNSRLPDKAVDDALFRLNHALQQHARRVYAPQATRHVAEQIDGLYWNAAGEVLDGGVEGEGEGDGGESVAAGLGVGADLAAHETITTLPLSWDDAGPPRHARETAAYPSEAQRYSELATHLQTLDGERQRALARVARLRRLHALLQPFATSTPSGSDGDGDGGDGGAVQDNLVTRNGDVEAELQRMRMLLVRVGGRVGQLATVPASVPEPTTAATTSGDGDDDAMDVSVDVDEGSTAEQQRRVGMLLDRF</sequence>
<dbReference type="Proteomes" id="UP001287356">
    <property type="component" value="Unassembled WGS sequence"/>
</dbReference>
<accession>A0AAE0KC14</accession>
<feature type="region of interest" description="Disordered" evidence="1">
    <location>
        <begin position="199"/>
        <end position="222"/>
    </location>
</feature>
<dbReference type="PANTHER" id="PTHR42040">
    <property type="entry name" value="INNER KINETOCHORE SUBUNIT FTA4"/>
    <property type="match status" value="1"/>
</dbReference>
<reference evidence="2" key="1">
    <citation type="journal article" date="2023" name="Mol. Phylogenet. Evol.">
        <title>Genome-scale phylogeny and comparative genomics of the fungal order Sordariales.</title>
        <authorList>
            <person name="Hensen N."/>
            <person name="Bonometti L."/>
            <person name="Westerberg I."/>
            <person name="Brannstrom I.O."/>
            <person name="Guillou S."/>
            <person name="Cros-Aarteil S."/>
            <person name="Calhoun S."/>
            <person name="Haridas S."/>
            <person name="Kuo A."/>
            <person name="Mondo S."/>
            <person name="Pangilinan J."/>
            <person name="Riley R."/>
            <person name="LaButti K."/>
            <person name="Andreopoulos B."/>
            <person name="Lipzen A."/>
            <person name="Chen C."/>
            <person name="Yan M."/>
            <person name="Daum C."/>
            <person name="Ng V."/>
            <person name="Clum A."/>
            <person name="Steindorff A."/>
            <person name="Ohm R.A."/>
            <person name="Martin F."/>
            <person name="Silar P."/>
            <person name="Natvig D.O."/>
            <person name="Lalanne C."/>
            <person name="Gautier V."/>
            <person name="Ament-Velasquez S.L."/>
            <person name="Kruys A."/>
            <person name="Hutchinson M.I."/>
            <person name="Powell A.J."/>
            <person name="Barry K."/>
            <person name="Miller A.N."/>
            <person name="Grigoriev I.V."/>
            <person name="Debuchy R."/>
            <person name="Gladieux P."/>
            <person name="Hiltunen Thoren M."/>
            <person name="Johannesson H."/>
        </authorList>
    </citation>
    <scope>NUCLEOTIDE SEQUENCE</scope>
    <source>
        <strain evidence="2">CBS 958.72</strain>
    </source>
</reference>
<protein>
    <submittedName>
        <fullName evidence="2">Kinetochore Sim4 complex subunit Fta4</fullName>
    </submittedName>
</protein>
<comment type="caution">
    <text evidence="2">The sequence shown here is derived from an EMBL/GenBank/DDBJ whole genome shotgun (WGS) entry which is preliminary data.</text>
</comment>
<evidence type="ECO:0000313" key="2">
    <source>
        <dbReference type="EMBL" id="KAK3373337.1"/>
    </source>
</evidence>
<dbReference type="PANTHER" id="PTHR42040:SF1">
    <property type="entry name" value="INNER KINETOCHORE SUBUNIT FTA4"/>
    <property type="match status" value="1"/>
</dbReference>